<protein>
    <submittedName>
        <fullName evidence="2">Uncharacterized protein</fullName>
    </submittedName>
</protein>
<name>A0A0V0SHE0_9BILA</name>
<comment type="caution">
    <text evidence="2">The sequence shown here is derived from an EMBL/GenBank/DDBJ whole genome shotgun (WGS) entry which is preliminary data.</text>
</comment>
<feature type="transmembrane region" description="Helical" evidence="1">
    <location>
        <begin position="31"/>
        <end position="50"/>
    </location>
</feature>
<dbReference type="AlphaFoldDB" id="A0A0V0SHE0"/>
<dbReference type="OrthoDB" id="10515782at2759"/>
<accession>A0A0V0SHE0</accession>
<keyword evidence="1" id="KW-0812">Transmembrane</keyword>
<evidence type="ECO:0000313" key="3">
    <source>
        <dbReference type="Proteomes" id="UP000054630"/>
    </source>
</evidence>
<keyword evidence="3" id="KW-1185">Reference proteome</keyword>
<keyword evidence="1" id="KW-1133">Transmembrane helix</keyword>
<sequence>MAFLCGAQTAGSHDWLSRWDASSSLIAEYDFVVVFLVLLATSSLTIVDFVQWAHHYPCPLWVDQMDLDASQSNHHLEESIQLLHLRHRLDSEEDLSTLPLS</sequence>
<proteinExistence type="predicted"/>
<gene>
    <name evidence="2" type="ORF">T07_10633</name>
</gene>
<dbReference type="Proteomes" id="UP000054630">
    <property type="component" value="Unassembled WGS sequence"/>
</dbReference>
<dbReference type="EMBL" id="JYDL01000009">
    <property type="protein sequence ID" value="KRX26065.1"/>
    <property type="molecule type" value="Genomic_DNA"/>
</dbReference>
<reference evidence="2 3" key="1">
    <citation type="submission" date="2015-01" db="EMBL/GenBank/DDBJ databases">
        <title>Evolution of Trichinella species and genotypes.</title>
        <authorList>
            <person name="Korhonen P.K."/>
            <person name="Edoardo P."/>
            <person name="Giuseppe L.R."/>
            <person name="Gasser R.B."/>
        </authorList>
    </citation>
    <scope>NUCLEOTIDE SEQUENCE [LARGE SCALE GENOMIC DNA]</scope>
    <source>
        <strain evidence="2">ISS37</strain>
    </source>
</reference>
<evidence type="ECO:0000256" key="1">
    <source>
        <dbReference type="SAM" id="Phobius"/>
    </source>
</evidence>
<organism evidence="2 3">
    <name type="scientific">Trichinella nelsoni</name>
    <dbReference type="NCBI Taxonomy" id="6336"/>
    <lineage>
        <taxon>Eukaryota</taxon>
        <taxon>Metazoa</taxon>
        <taxon>Ecdysozoa</taxon>
        <taxon>Nematoda</taxon>
        <taxon>Enoplea</taxon>
        <taxon>Dorylaimia</taxon>
        <taxon>Trichinellida</taxon>
        <taxon>Trichinellidae</taxon>
        <taxon>Trichinella</taxon>
    </lineage>
</organism>
<keyword evidence="1" id="KW-0472">Membrane</keyword>
<evidence type="ECO:0000313" key="2">
    <source>
        <dbReference type="EMBL" id="KRX26065.1"/>
    </source>
</evidence>